<dbReference type="KEGG" id="eba:p1B78"/>
<dbReference type="NCBIfam" id="TIGR03741">
    <property type="entry name" value="PRTRC_E"/>
    <property type="match status" value="1"/>
</dbReference>
<evidence type="ECO:0000313" key="3">
    <source>
        <dbReference type="EMBL" id="CAI10302.1"/>
    </source>
</evidence>
<accession>Q5NXB2</accession>
<sequence length="159" mass="16348">MFETLKSFLASNTATLMLTSEGDQITVTVIPKPKTEGADASLKTPLVISGTAAELDEGFAQVLAGYVSAHKSLAEQLAETQAVLDRAKRESAAKAVKGAPKAAAPKAVTLDELADEGDEDVEGDAEEVGEVQAKPAAVQQPAAKAKTEVSSALDLASLL</sequence>
<dbReference type="EMBL" id="CR555307">
    <property type="protein sequence ID" value="CAI10302.1"/>
    <property type="molecule type" value="Genomic_DNA"/>
</dbReference>
<protein>
    <recommendedName>
        <fullName evidence="2">ParB-related ThiF-related cassette protein E domain-containing protein</fullName>
    </recommendedName>
</protein>
<dbReference type="OrthoDB" id="8562883at2"/>
<name>Q5NXB2_AROAE</name>
<evidence type="ECO:0000313" key="4">
    <source>
        <dbReference type="Proteomes" id="UP000006552"/>
    </source>
</evidence>
<keyword evidence="3" id="KW-0614">Plasmid</keyword>
<dbReference type="HOGENOM" id="CLU_139165_0_0_4"/>
<keyword evidence="4" id="KW-1185">Reference proteome</keyword>
<evidence type="ECO:0000259" key="2">
    <source>
        <dbReference type="Pfam" id="PF19556"/>
    </source>
</evidence>
<dbReference type="Proteomes" id="UP000006552">
    <property type="component" value="Plasmid 1"/>
</dbReference>
<dbReference type="InterPro" id="IPR022273">
    <property type="entry name" value="PRTRC_protein-E"/>
</dbReference>
<proteinExistence type="predicted"/>
<organism evidence="3 4">
    <name type="scientific">Aromatoleum aromaticum (strain DSM 19018 / LMG 30748 / EbN1)</name>
    <name type="common">Azoarcus sp. (strain EbN1)</name>
    <dbReference type="NCBI Taxonomy" id="76114"/>
    <lineage>
        <taxon>Bacteria</taxon>
        <taxon>Pseudomonadati</taxon>
        <taxon>Pseudomonadota</taxon>
        <taxon>Betaproteobacteria</taxon>
        <taxon>Rhodocyclales</taxon>
        <taxon>Rhodocyclaceae</taxon>
        <taxon>Aromatoleum</taxon>
    </lineage>
</organism>
<feature type="domain" description="ParB-related ThiF-related cassette protein E" evidence="2">
    <location>
        <begin position="2"/>
        <end position="98"/>
    </location>
</feature>
<feature type="compositionally biased region" description="Low complexity" evidence="1">
    <location>
        <begin position="94"/>
        <end position="111"/>
    </location>
</feature>
<dbReference type="Pfam" id="PF19556">
    <property type="entry name" value="PRTRC_E"/>
    <property type="match status" value="1"/>
</dbReference>
<feature type="compositionally biased region" description="Low complexity" evidence="1">
    <location>
        <begin position="130"/>
        <end position="144"/>
    </location>
</feature>
<evidence type="ECO:0000256" key="1">
    <source>
        <dbReference type="SAM" id="MobiDB-lite"/>
    </source>
</evidence>
<geneLocation type="plasmid" evidence="4">
    <name>pAzo1</name>
</geneLocation>
<dbReference type="AlphaFoldDB" id="Q5NXB2"/>
<dbReference type="RefSeq" id="WP_011254875.1">
    <property type="nucleotide sequence ID" value="NC_006823.1"/>
</dbReference>
<reference evidence="3 4" key="1">
    <citation type="journal article" date="2005" name="Arch. Microbiol.">
        <title>The genome sequence of an anaerobic aromatic-degrading denitrifying bacterium, strain EbN1.</title>
        <authorList>
            <person name="Rabus R."/>
            <person name="Kube M."/>
            <person name="Heider J."/>
            <person name="Beck A."/>
            <person name="Heitmann K."/>
            <person name="Widdel F."/>
            <person name="Reinhardt R."/>
        </authorList>
    </citation>
    <scope>NUCLEOTIDE SEQUENCE [LARGE SCALE GENOMIC DNA]</scope>
    <source>
        <strain evidence="3 4">EbN1</strain>
        <plasmid evidence="4">Plasmid pAzo1</plasmid>
    </source>
</reference>
<feature type="region of interest" description="Disordered" evidence="1">
    <location>
        <begin position="94"/>
        <end position="145"/>
    </location>
</feature>
<gene>
    <name evidence="3" type="ORF">p1B78</name>
</gene>
<feature type="compositionally biased region" description="Acidic residues" evidence="1">
    <location>
        <begin position="112"/>
        <end position="129"/>
    </location>
</feature>